<proteinExistence type="predicted"/>
<reference evidence="1 2" key="1">
    <citation type="submission" date="2018-07" db="EMBL/GenBank/DDBJ databases">
        <title>Whole Genome Shotgun Sequence of Streptomyces spongiicola strain 531S.</title>
        <authorList>
            <person name="Dohra H."/>
            <person name="Kodani S."/>
        </authorList>
    </citation>
    <scope>NUCLEOTIDE SEQUENCE [LARGE SCALE GENOMIC DNA]</scope>
    <source>
        <strain evidence="1 2">531S</strain>
    </source>
</reference>
<protein>
    <submittedName>
        <fullName evidence="1">Uncharacterized protein</fullName>
    </submittedName>
</protein>
<organism evidence="1 2">
    <name type="scientific">Streptomyces spongiicola</name>
    <dbReference type="NCBI Taxonomy" id="1690221"/>
    <lineage>
        <taxon>Bacteria</taxon>
        <taxon>Bacillati</taxon>
        <taxon>Actinomycetota</taxon>
        <taxon>Actinomycetes</taxon>
        <taxon>Kitasatosporales</taxon>
        <taxon>Streptomycetaceae</taxon>
        <taxon>Streptomyces</taxon>
    </lineage>
</organism>
<dbReference type="Proteomes" id="UP000265354">
    <property type="component" value="Unassembled WGS sequence"/>
</dbReference>
<accession>A0A388T398</accession>
<evidence type="ECO:0000313" key="2">
    <source>
        <dbReference type="Proteomes" id="UP000265354"/>
    </source>
</evidence>
<dbReference type="EMBL" id="BGZL01000012">
    <property type="protein sequence ID" value="GBQ02621.1"/>
    <property type="molecule type" value="Genomic_DNA"/>
</dbReference>
<name>A0A388T398_9ACTN</name>
<sequence>MLWLAQVYGCDEDADAAGANSPPARKAAAAAAATRAIFGTSTPFVFAVLPAKGPMGTGAACAIRRARGKLWQSRGRNSAHVRHLLAGNKL</sequence>
<gene>
    <name evidence="1" type="ORF">SSP531S_40800</name>
</gene>
<comment type="caution">
    <text evidence="1">The sequence shown here is derived from an EMBL/GenBank/DDBJ whole genome shotgun (WGS) entry which is preliminary data.</text>
</comment>
<evidence type="ECO:0000313" key="1">
    <source>
        <dbReference type="EMBL" id="GBQ02621.1"/>
    </source>
</evidence>
<dbReference type="AlphaFoldDB" id="A0A388T398"/>